<protein>
    <submittedName>
        <fullName evidence="1">Uncharacterized protein</fullName>
    </submittedName>
</protein>
<evidence type="ECO:0000313" key="1">
    <source>
        <dbReference type="EMBL" id="WSB10585.1"/>
    </source>
</evidence>
<accession>A0ABZ1F2D4</accession>
<proteinExistence type="predicted"/>
<sequence length="185" mass="19150">MTSRAGEPFVPARAVAEAEQLLATAVPPTGPTTAHGDPATGEWTATEGAGFRIVPLWEGDPLTGVYAPEWNDAEDAAEAHLAGLAQELDHRWGPHTTVRLHVALLRRQSGGGAPVEPLFQALFAEDLYGDLTLWGPIGAAGPGGSGDRWFAVTVGHSDGDAPLVLAALVSDRPVTEPNGGPAGLR</sequence>
<organism evidence="1 2">
    <name type="scientific">Streptomyces cyaneofuscatus</name>
    <dbReference type="NCBI Taxonomy" id="66883"/>
    <lineage>
        <taxon>Bacteria</taxon>
        <taxon>Bacillati</taxon>
        <taxon>Actinomycetota</taxon>
        <taxon>Actinomycetes</taxon>
        <taxon>Kitasatosporales</taxon>
        <taxon>Streptomycetaceae</taxon>
        <taxon>Streptomyces</taxon>
    </lineage>
</organism>
<evidence type="ECO:0000313" key="2">
    <source>
        <dbReference type="Proteomes" id="UP001356428"/>
    </source>
</evidence>
<name>A0ABZ1F2D4_9ACTN</name>
<dbReference type="EMBL" id="CP109083">
    <property type="protein sequence ID" value="WSB10585.1"/>
    <property type="molecule type" value="Genomic_DNA"/>
</dbReference>
<dbReference type="Proteomes" id="UP001356428">
    <property type="component" value="Chromosome"/>
</dbReference>
<keyword evidence="2" id="KW-1185">Reference proteome</keyword>
<dbReference type="RefSeq" id="WP_326703337.1">
    <property type="nucleotide sequence ID" value="NZ_CP109083.1"/>
</dbReference>
<reference evidence="1 2" key="1">
    <citation type="submission" date="2022-10" db="EMBL/GenBank/DDBJ databases">
        <title>The complete genomes of actinobacterial strains from the NBC collection.</title>
        <authorList>
            <person name="Joergensen T.S."/>
            <person name="Alvarez Arevalo M."/>
            <person name="Sterndorff E.B."/>
            <person name="Faurdal D."/>
            <person name="Vuksanovic O."/>
            <person name="Mourched A.-S."/>
            <person name="Charusanti P."/>
            <person name="Shaw S."/>
            <person name="Blin K."/>
            <person name="Weber T."/>
        </authorList>
    </citation>
    <scope>NUCLEOTIDE SEQUENCE [LARGE SCALE GENOMIC DNA]</scope>
    <source>
        <strain evidence="1 2">NBC 01792</strain>
    </source>
</reference>
<gene>
    <name evidence="1" type="ORF">OG849_26730</name>
</gene>